<gene>
    <name evidence="2" type="primary">Dsim\GD16573</name>
    <name evidence="2" type="ORF">Dsim_GD16573</name>
</gene>
<dbReference type="OrthoDB" id="8193282at2759"/>
<name>B4R312_DROSI</name>
<feature type="non-terminal residue" evidence="2">
    <location>
        <position position="1"/>
    </location>
</feature>
<dbReference type="STRING" id="7240.B4R312"/>
<accession>B4R312</accession>
<proteinExistence type="predicted"/>
<dbReference type="PANTHER" id="PTHR28547">
    <property type="entry name" value="PROTEIN MMS22-LIKE"/>
    <property type="match status" value="1"/>
</dbReference>
<dbReference type="Pfam" id="PF14911">
    <property type="entry name" value="MMS22L_C"/>
    <property type="match status" value="1"/>
</dbReference>
<dbReference type="GO" id="GO:0031297">
    <property type="term" value="P:replication fork processing"/>
    <property type="evidence" value="ECO:0007669"/>
    <property type="project" value="InterPro"/>
</dbReference>
<reference evidence="2 3" key="1">
    <citation type="journal article" date="2007" name="Nature">
        <title>Evolution of genes and genomes on the Drosophila phylogeny.</title>
        <authorList>
            <consortium name="Drosophila 12 Genomes Consortium"/>
            <person name="Clark A.G."/>
            <person name="Eisen M.B."/>
            <person name="Smith D.R."/>
            <person name="Bergman C.M."/>
            <person name="Oliver B."/>
            <person name="Markow T.A."/>
            <person name="Kaufman T.C."/>
            <person name="Kellis M."/>
            <person name="Gelbart W."/>
            <person name="Iyer V.N."/>
            <person name="Pollard D.A."/>
            <person name="Sackton T.B."/>
            <person name="Larracuente A.M."/>
            <person name="Singh N.D."/>
            <person name="Abad J.P."/>
            <person name="Abt D.N."/>
            <person name="Adryan B."/>
            <person name="Aguade M."/>
            <person name="Akashi H."/>
            <person name="Anderson W.W."/>
            <person name="Aquadro C.F."/>
            <person name="Ardell D.H."/>
            <person name="Arguello R."/>
            <person name="Artieri C.G."/>
            <person name="Barbash D.A."/>
            <person name="Barker D."/>
            <person name="Barsanti P."/>
            <person name="Batterham P."/>
            <person name="Batzoglou S."/>
            <person name="Begun D."/>
            <person name="Bhutkar A."/>
            <person name="Blanco E."/>
            <person name="Bosak S.A."/>
            <person name="Bradley R.K."/>
            <person name="Brand A.D."/>
            <person name="Brent M.R."/>
            <person name="Brooks A.N."/>
            <person name="Brown R.H."/>
            <person name="Butlin R.K."/>
            <person name="Caggese C."/>
            <person name="Calvi B.R."/>
            <person name="Bernardo de Carvalho A."/>
            <person name="Caspi A."/>
            <person name="Castrezana S."/>
            <person name="Celniker S.E."/>
            <person name="Chang J.L."/>
            <person name="Chapple C."/>
            <person name="Chatterji S."/>
            <person name="Chinwalla A."/>
            <person name="Civetta A."/>
            <person name="Clifton S.W."/>
            <person name="Comeron J.M."/>
            <person name="Costello J.C."/>
            <person name="Coyne J.A."/>
            <person name="Daub J."/>
            <person name="David R.G."/>
            <person name="Delcher A.L."/>
            <person name="Delehaunty K."/>
            <person name="Do C.B."/>
            <person name="Ebling H."/>
            <person name="Edwards K."/>
            <person name="Eickbush T."/>
            <person name="Evans J.D."/>
            <person name="Filipski A."/>
            <person name="Findeiss S."/>
            <person name="Freyhult E."/>
            <person name="Fulton L."/>
            <person name="Fulton R."/>
            <person name="Garcia A.C."/>
            <person name="Gardiner A."/>
            <person name="Garfield D.A."/>
            <person name="Garvin B.E."/>
            <person name="Gibson G."/>
            <person name="Gilbert D."/>
            <person name="Gnerre S."/>
            <person name="Godfrey J."/>
            <person name="Good R."/>
            <person name="Gotea V."/>
            <person name="Gravely B."/>
            <person name="Greenberg A.J."/>
            <person name="Griffiths-Jones S."/>
            <person name="Gross S."/>
            <person name="Guigo R."/>
            <person name="Gustafson E.A."/>
            <person name="Haerty W."/>
            <person name="Hahn M.W."/>
            <person name="Halligan D.L."/>
            <person name="Halpern A.L."/>
            <person name="Halter G.M."/>
            <person name="Han M.V."/>
            <person name="Heger A."/>
            <person name="Hillier L."/>
            <person name="Hinrichs A.S."/>
            <person name="Holmes I."/>
            <person name="Hoskins R.A."/>
            <person name="Hubisz M.J."/>
            <person name="Hultmark D."/>
            <person name="Huntley M.A."/>
            <person name="Jaffe D.B."/>
            <person name="Jagadeeshan S."/>
            <person name="Jeck W.R."/>
            <person name="Johnson J."/>
            <person name="Jones C.D."/>
            <person name="Jordan W.C."/>
            <person name="Karpen G.H."/>
            <person name="Kataoka E."/>
            <person name="Keightley P.D."/>
            <person name="Kheradpour P."/>
            <person name="Kirkness E.F."/>
            <person name="Koerich L.B."/>
            <person name="Kristiansen K."/>
            <person name="Kudrna D."/>
            <person name="Kulathinal R.J."/>
            <person name="Kumar S."/>
            <person name="Kwok R."/>
            <person name="Lander E."/>
            <person name="Langley C.H."/>
            <person name="Lapoint R."/>
            <person name="Lazzaro B.P."/>
            <person name="Lee S.J."/>
            <person name="Levesque L."/>
            <person name="Li R."/>
            <person name="Lin C.F."/>
            <person name="Lin M.F."/>
            <person name="Lindblad-Toh K."/>
            <person name="Llopart A."/>
            <person name="Long M."/>
            <person name="Low L."/>
            <person name="Lozovsky E."/>
            <person name="Lu J."/>
            <person name="Luo M."/>
            <person name="Machado C.A."/>
            <person name="Makalowski W."/>
            <person name="Marzo M."/>
            <person name="Matsuda M."/>
            <person name="Matzkin L."/>
            <person name="McAllister B."/>
            <person name="McBride C.S."/>
            <person name="McKernan B."/>
            <person name="McKernan K."/>
            <person name="Mendez-Lago M."/>
            <person name="Minx P."/>
            <person name="Mollenhauer M.U."/>
            <person name="Montooth K."/>
            <person name="Mount S.M."/>
            <person name="Mu X."/>
            <person name="Myers E."/>
            <person name="Negre B."/>
            <person name="Newfeld S."/>
            <person name="Nielsen R."/>
            <person name="Noor M.A."/>
            <person name="O'Grady P."/>
            <person name="Pachter L."/>
            <person name="Papaceit M."/>
            <person name="Parisi M.J."/>
            <person name="Parisi M."/>
            <person name="Parts L."/>
            <person name="Pedersen J.S."/>
            <person name="Pesole G."/>
            <person name="Phillippy A.M."/>
            <person name="Ponting C.P."/>
            <person name="Pop M."/>
            <person name="Porcelli D."/>
            <person name="Powell J.R."/>
            <person name="Prohaska S."/>
            <person name="Pruitt K."/>
            <person name="Puig M."/>
            <person name="Quesneville H."/>
            <person name="Ram K.R."/>
            <person name="Rand D."/>
            <person name="Rasmussen M.D."/>
            <person name="Reed L.K."/>
            <person name="Reenan R."/>
            <person name="Reily A."/>
            <person name="Remington K.A."/>
            <person name="Rieger T.T."/>
            <person name="Ritchie M.G."/>
            <person name="Robin C."/>
            <person name="Rogers Y.H."/>
            <person name="Rohde C."/>
            <person name="Rozas J."/>
            <person name="Rubenfield M.J."/>
            <person name="Ruiz A."/>
            <person name="Russo S."/>
            <person name="Salzberg S.L."/>
            <person name="Sanchez-Gracia A."/>
            <person name="Saranga D.J."/>
            <person name="Sato H."/>
            <person name="Schaeffer S.W."/>
            <person name="Schatz M.C."/>
            <person name="Schlenke T."/>
            <person name="Schwartz R."/>
            <person name="Segarra C."/>
            <person name="Singh R.S."/>
            <person name="Sirot L."/>
            <person name="Sirota M."/>
            <person name="Sisneros N.B."/>
            <person name="Smith C.D."/>
            <person name="Smith T.F."/>
            <person name="Spieth J."/>
            <person name="Stage D.E."/>
            <person name="Stark A."/>
            <person name="Stephan W."/>
            <person name="Strausberg R.L."/>
            <person name="Strempel S."/>
            <person name="Sturgill D."/>
            <person name="Sutton G."/>
            <person name="Sutton G.G."/>
            <person name="Tao W."/>
            <person name="Teichmann S."/>
            <person name="Tobari Y.N."/>
            <person name="Tomimura Y."/>
            <person name="Tsolas J.M."/>
            <person name="Valente V.L."/>
            <person name="Venter E."/>
            <person name="Venter J.C."/>
            <person name="Vicario S."/>
            <person name="Vieira F.G."/>
            <person name="Vilella A.J."/>
            <person name="Villasante A."/>
            <person name="Walenz B."/>
            <person name="Wang J."/>
            <person name="Wasserman M."/>
            <person name="Watts T."/>
            <person name="Wilson D."/>
            <person name="Wilson R.K."/>
            <person name="Wing R.A."/>
            <person name="Wolfner M.F."/>
            <person name="Wong A."/>
            <person name="Wong G.K."/>
            <person name="Wu C.I."/>
            <person name="Wu G."/>
            <person name="Yamamoto D."/>
            <person name="Yang H.P."/>
            <person name="Yang S.P."/>
            <person name="Yorke J.A."/>
            <person name="Yoshida K."/>
            <person name="Zdobnov E."/>
            <person name="Zhang P."/>
            <person name="Zhang Y."/>
            <person name="Zimin A.V."/>
            <person name="Baldwin J."/>
            <person name="Abdouelleil A."/>
            <person name="Abdulkadir J."/>
            <person name="Abebe A."/>
            <person name="Abera B."/>
            <person name="Abreu J."/>
            <person name="Acer S.C."/>
            <person name="Aftuck L."/>
            <person name="Alexander A."/>
            <person name="An P."/>
            <person name="Anderson E."/>
            <person name="Anderson S."/>
            <person name="Arachi H."/>
            <person name="Azer M."/>
            <person name="Bachantsang P."/>
            <person name="Barry A."/>
            <person name="Bayul T."/>
            <person name="Berlin A."/>
            <person name="Bessette D."/>
            <person name="Bloom T."/>
            <person name="Blye J."/>
            <person name="Boguslavskiy L."/>
            <person name="Bonnet C."/>
            <person name="Boukhgalter B."/>
            <person name="Bourzgui I."/>
            <person name="Brown A."/>
            <person name="Cahill P."/>
            <person name="Channer S."/>
            <person name="Cheshatsang Y."/>
            <person name="Chuda L."/>
            <person name="Citroen M."/>
            <person name="Collymore A."/>
            <person name="Cooke P."/>
            <person name="Costello M."/>
            <person name="D'Aco K."/>
            <person name="Daza R."/>
            <person name="De Haan G."/>
            <person name="DeGray S."/>
            <person name="DeMaso C."/>
            <person name="Dhargay N."/>
            <person name="Dooley K."/>
            <person name="Dooley E."/>
            <person name="Doricent M."/>
            <person name="Dorje P."/>
            <person name="Dorjee K."/>
            <person name="Dupes A."/>
            <person name="Elong R."/>
            <person name="Falk J."/>
            <person name="Farina A."/>
            <person name="Faro S."/>
            <person name="Ferguson D."/>
            <person name="Fisher S."/>
            <person name="Foley C.D."/>
            <person name="Franke A."/>
            <person name="Friedrich D."/>
            <person name="Gadbois L."/>
            <person name="Gearin G."/>
            <person name="Gearin C.R."/>
            <person name="Giannoukos G."/>
            <person name="Goode T."/>
            <person name="Graham J."/>
            <person name="Grandbois E."/>
            <person name="Grewal S."/>
            <person name="Gyaltsen K."/>
            <person name="Hafez N."/>
            <person name="Hagos B."/>
            <person name="Hall J."/>
            <person name="Henson C."/>
            <person name="Hollinger A."/>
            <person name="Honan T."/>
            <person name="Huard M.D."/>
            <person name="Hughes L."/>
            <person name="Hurhula B."/>
            <person name="Husby M.E."/>
            <person name="Kamat A."/>
            <person name="Kanga B."/>
            <person name="Kashin S."/>
            <person name="Khazanovich D."/>
            <person name="Kisner P."/>
            <person name="Lance K."/>
            <person name="Lara M."/>
            <person name="Lee W."/>
            <person name="Lennon N."/>
            <person name="Letendre F."/>
            <person name="LeVine R."/>
            <person name="Lipovsky A."/>
            <person name="Liu X."/>
            <person name="Liu J."/>
            <person name="Liu S."/>
            <person name="Lokyitsang T."/>
            <person name="Lokyitsang Y."/>
            <person name="Lubonja R."/>
            <person name="Lui A."/>
            <person name="MacDonald P."/>
            <person name="Magnisalis V."/>
            <person name="Maru K."/>
            <person name="Matthews C."/>
            <person name="McCusker W."/>
            <person name="McDonough S."/>
            <person name="Mehta T."/>
            <person name="Meldrim J."/>
            <person name="Meneus L."/>
            <person name="Mihai O."/>
            <person name="Mihalev A."/>
            <person name="Mihova T."/>
            <person name="Mittelman R."/>
            <person name="Mlenga V."/>
            <person name="Montmayeur A."/>
            <person name="Mulrain L."/>
            <person name="Navidi A."/>
            <person name="Naylor J."/>
            <person name="Negash T."/>
            <person name="Nguyen T."/>
            <person name="Nguyen N."/>
            <person name="Nicol R."/>
            <person name="Norbu C."/>
            <person name="Norbu N."/>
            <person name="Novod N."/>
            <person name="O'Neill B."/>
            <person name="Osman S."/>
            <person name="Markiewicz E."/>
            <person name="Oyono O.L."/>
            <person name="Patti C."/>
            <person name="Phunkhang P."/>
            <person name="Pierre F."/>
            <person name="Priest M."/>
            <person name="Raghuraman S."/>
            <person name="Rege F."/>
            <person name="Reyes R."/>
            <person name="Rise C."/>
            <person name="Rogov P."/>
            <person name="Ross K."/>
            <person name="Ryan E."/>
            <person name="Settipalli S."/>
            <person name="Shea T."/>
            <person name="Sherpa N."/>
            <person name="Shi L."/>
            <person name="Shih D."/>
            <person name="Sparrow T."/>
            <person name="Spaulding J."/>
            <person name="Stalker J."/>
            <person name="Stange-Thomann N."/>
            <person name="Stavropoulos S."/>
            <person name="Stone C."/>
            <person name="Strader C."/>
            <person name="Tesfaye S."/>
            <person name="Thomson T."/>
            <person name="Thoulutsang Y."/>
            <person name="Thoulutsang D."/>
            <person name="Topham K."/>
            <person name="Topping I."/>
            <person name="Tsamla T."/>
            <person name="Vassiliev H."/>
            <person name="Vo A."/>
            <person name="Wangchuk T."/>
            <person name="Wangdi T."/>
            <person name="Weiand M."/>
            <person name="Wilkinson J."/>
            <person name="Wilson A."/>
            <person name="Yadav S."/>
            <person name="Young G."/>
            <person name="Yu Q."/>
            <person name="Zembek L."/>
            <person name="Zhong D."/>
            <person name="Zimmer A."/>
            <person name="Zwirko Z."/>
            <person name="Jaffe D.B."/>
            <person name="Alvarez P."/>
            <person name="Brockman W."/>
            <person name="Butler J."/>
            <person name="Chin C."/>
            <person name="Gnerre S."/>
            <person name="Grabherr M."/>
            <person name="Kleber M."/>
            <person name="Mauceli E."/>
            <person name="MacCallum I."/>
        </authorList>
    </citation>
    <scope>NUCLEOTIDE SEQUENCE [LARGE SCALE GENOMIC DNA]</scope>
    <source>
        <strain evidence="3">white501</strain>
    </source>
</reference>
<keyword evidence="3" id="KW-1185">Reference proteome</keyword>
<protein>
    <submittedName>
        <fullName evidence="2">GD16573</fullName>
    </submittedName>
</protein>
<dbReference type="InterPro" id="IPR029424">
    <property type="entry name" value="MMS22L_C"/>
</dbReference>
<dbReference type="GO" id="GO:0043596">
    <property type="term" value="C:nuclear replication fork"/>
    <property type="evidence" value="ECO:0007669"/>
    <property type="project" value="TreeGrafter"/>
</dbReference>
<dbReference type="AlphaFoldDB" id="B4R312"/>
<feature type="domain" description="MMS22-like C-terminal" evidence="1">
    <location>
        <begin position="2"/>
        <end position="193"/>
    </location>
</feature>
<dbReference type="PANTHER" id="PTHR28547:SF1">
    <property type="entry name" value="PROTEIN MMS22-LIKE"/>
    <property type="match status" value="1"/>
</dbReference>
<dbReference type="Bgee" id="FBgn0188177">
    <property type="expression patterns" value="Expressed in embryo and 3 other cell types or tissues"/>
</dbReference>
<sequence length="196" mass="22314">SFSSNAKLVARPYATLLQADIDGELAQFVLQLLVTQFLVVQRRRAGQHAGLVITIMQQLIESTGKEQEEQLLTLLRGVHIPLLEHVMFVDEVDLSRNQVFALYKVLVSHDAYKRSQTVRDMCSNHLRSLAEKHLAHCTYFYFQMLISLAELAPDLVAPIMTFIREQAEQVEIKRGAGEDVGIRKCLQRLQKVLSRV</sequence>
<evidence type="ECO:0000313" key="3">
    <source>
        <dbReference type="Proteomes" id="UP000000304"/>
    </source>
</evidence>
<dbReference type="InterPro" id="IPR042320">
    <property type="entry name" value="MMS22-like"/>
</dbReference>
<dbReference type="HOGENOM" id="CLU_1393306_0_0_1"/>
<organism evidence="2 3">
    <name type="scientific">Drosophila simulans</name>
    <name type="common">Fruit fly</name>
    <dbReference type="NCBI Taxonomy" id="7240"/>
    <lineage>
        <taxon>Eukaryota</taxon>
        <taxon>Metazoa</taxon>
        <taxon>Ecdysozoa</taxon>
        <taxon>Arthropoda</taxon>
        <taxon>Hexapoda</taxon>
        <taxon>Insecta</taxon>
        <taxon>Pterygota</taxon>
        <taxon>Neoptera</taxon>
        <taxon>Endopterygota</taxon>
        <taxon>Diptera</taxon>
        <taxon>Brachycera</taxon>
        <taxon>Muscomorpha</taxon>
        <taxon>Ephydroidea</taxon>
        <taxon>Drosophilidae</taxon>
        <taxon>Drosophila</taxon>
        <taxon>Sophophora</taxon>
    </lineage>
</organism>
<dbReference type="Proteomes" id="UP000000304">
    <property type="component" value="Chromosome X"/>
</dbReference>
<evidence type="ECO:0000313" key="2">
    <source>
        <dbReference type="EMBL" id="EDX16866.1"/>
    </source>
</evidence>
<evidence type="ECO:0000259" key="1">
    <source>
        <dbReference type="Pfam" id="PF14911"/>
    </source>
</evidence>
<dbReference type="EMBL" id="CM000366">
    <property type="protein sequence ID" value="EDX16866.1"/>
    <property type="molecule type" value="Genomic_DNA"/>
</dbReference>
<dbReference type="GO" id="GO:0000724">
    <property type="term" value="P:double-strand break repair via homologous recombination"/>
    <property type="evidence" value="ECO:0007669"/>
    <property type="project" value="InterPro"/>
</dbReference>